<dbReference type="PANTHER" id="PTHR12526:SF638">
    <property type="entry name" value="SPORE COAT PROTEIN SA"/>
    <property type="match status" value="1"/>
</dbReference>
<keyword evidence="3" id="KW-0167">Capsid protein</keyword>
<dbReference type="EC" id="2.4.-.-" evidence="3"/>
<accession>A0ABM8YKL4</accession>
<dbReference type="Pfam" id="PF13439">
    <property type="entry name" value="Glyco_transf_4"/>
    <property type="match status" value="1"/>
</dbReference>
<dbReference type="InterPro" id="IPR028098">
    <property type="entry name" value="Glyco_trans_4-like_N"/>
</dbReference>
<evidence type="ECO:0000259" key="2">
    <source>
        <dbReference type="Pfam" id="PF13439"/>
    </source>
</evidence>
<evidence type="ECO:0000313" key="4">
    <source>
        <dbReference type="Proteomes" id="UP000789833"/>
    </source>
</evidence>
<dbReference type="EMBL" id="CAKJTJ010000004">
    <property type="protein sequence ID" value="CAG9620282.1"/>
    <property type="molecule type" value="Genomic_DNA"/>
</dbReference>
<reference evidence="3 4" key="1">
    <citation type="submission" date="2021-10" db="EMBL/GenBank/DDBJ databases">
        <authorList>
            <person name="Criscuolo A."/>
        </authorList>
    </citation>
    <scope>NUCLEOTIDE SEQUENCE [LARGE SCALE GENOMIC DNA]</scope>
    <source>
        <strain evidence="4">CIP 111883</strain>
    </source>
</reference>
<feature type="domain" description="Glycosyl transferase family 1" evidence="1">
    <location>
        <begin position="181"/>
        <end position="354"/>
    </location>
</feature>
<dbReference type="RefSeq" id="WP_230500217.1">
    <property type="nucleotide sequence ID" value="NZ_CAKJTJ010000004.1"/>
</dbReference>
<dbReference type="PANTHER" id="PTHR12526">
    <property type="entry name" value="GLYCOSYLTRANSFERASE"/>
    <property type="match status" value="1"/>
</dbReference>
<comment type="caution">
    <text evidence="3">The sequence shown here is derived from an EMBL/GenBank/DDBJ whole genome shotgun (WGS) entry which is preliminary data.</text>
</comment>
<dbReference type="CDD" id="cd03801">
    <property type="entry name" value="GT4_PimA-like"/>
    <property type="match status" value="1"/>
</dbReference>
<proteinExistence type="predicted"/>
<dbReference type="Gene3D" id="3.40.50.2000">
    <property type="entry name" value="Glycogen Phosphorylase B"/>
    <property type="match status" value="2"/>
</dbReference>
<sequence length="396" mass="45275">MKLAIICTEKLPAPSIKGGAIQMMIDGVTPFLSKLYELTIFSVSDPELPNQESANGVTYIRFPREDYRQLVANELFLHQFDVIHICNRPKNVLLYKQSSPDSKIVLSLHNDMFSLKKLSDEEGNEIVDAVDTITTVSNYIKETVVKRFPTAKPKIIIVYSGVDLSSYPLRKSKEWFKIRDRFREMYNLENKKVILFVGRLSKTKGPHLLIQAMQALVKKHDNLVLLIVGGKWFSDDGMNHYVQSLYTMAKHLGDKVIFTKYIPAERISEAFIGGDMFVCSSQWNEPLARVHYEAMAAGIPLITTNRGGNAEVILDNFNGQIIDDYDDPTAFAKTIHYVLKEPEICEWMCHNGRKFIESNFTFKHVANRLITVYENTLQLKEETEIPCDTSESYQLD</sequence>
<evidence type="ECO:0000259" key="1">
    <source>
        <dbReference type="Pfam" id="PF00534"/>
    </source>
</evidence>
<dbReference type="SUPFAM" id="SSF53756">
    <property type="entry name" value="UDP-Glycosyltransferase/glycogen phosphorylase"/>
    <property type="match status" value="1"/>
</dbReference>
<protein>
    <submittedName>
        <fullName evidence="3">Spore coat protein SA</fullName>
        <ecNumber evidence="3">2.4.-.-</ecNumber>
    </submittedName>
</protein>
<dbReference type="Pfam" id="PF00534">
    <property type="entry name" value="Glycos_transf_1"/>
    <property type="match status" value="1"/>
</dbReference>
<keyword evidence="3" id="KW-0946">Virion</keyword>
<name>A0ABM8YKL4_9BACI</name>
<gene>
    <name evidence="3" type="primary">cotSA_1</name>
    <name evidence="3" type="ORF">BACCIP111883_01050</name>
</gene>
<dbReference type="Proteomes" id="UP000789833">
    <property type="component" value="Unassembled WGS sequence"/>
</dbReference>
<keyword evidence="4" id="KW-1185">Reference proteome</keyword>
<keyword evidence="3" id="KW-0328">Glycosyltransferase</keyword>
<dbReference type="GO" id="GO:0016757">
    <property type="term" value="F:glycosyltransferase activity"/>
    <property type="evidence" value="ECO:0007669"/>
    <property type="project" value="UniProtKB-KW"/>
</dbReference>
<organism evidence="3 4">
    <name type="scientific">Sutcliffiella rhizosphaerae</name>
    <dbReference type="NCBI Taxonomy" id="2880967"/>
    <lineage>
        <taxon>Bacteria</taxon>
        <taxon>Bacillati</taxon>
        <taxon>Bacillota</taxon>
        <taxon>Bacilli</taxon>
        <taxon>Bacillales</taxon>
        <taxon>Bacillaceae</taxon>
        <taxon>Sutcliffiella</taxon>
    </lineage>
</organism>
<feature type="domain" description="Glycosyltransferase subfamily 4-like N-terminal" evidence="2">
    <location>
        <begin position="36"/>
        <end position="165"/>
    </location>
</feature>
<keyword evidence="3" id="KW-0808">Transferase</keyword>
<evidence type="ECO:0000313" key="3">
    <source>
        <dbReference type="EMBL" id="CAG9620282.1"/>
    </source>
</evidence>
<dbReference type="InterPro" id="IPR001296">
    <property type="entry name" value="Glyco_trans_1"/>
</dbReference>